<evidence type="ECO:0000256" key="2">
    <source>
        <dbReference type="ARBA" id="ARBA00022448"/>
    </source>
</evidence>
<dbReference type="Pfam" id="PF12704">
    <property type="entry name" value="MacB_PCD"/>
    <property type="match status" value="1"/>
</dbReference>
<evidence type="ECO:0000256" key="14">
    <source>
        <dbReference type="SAM" id="Phobius"/>
    </source>
</evidence>
<dbReference type="GO" id="GO:0005886">
    <property type="term" value="C:plasma membrane"/>
    <property type="evidence" value="ECO:0007669"/>
    <property type="project" value="UniProtKB-SubCell"/>
</dbReference>
<keyword evidence="9 14" id="KW-1133">Transmembrane helix</keyword>
<evidence type="ECO:0000256" key="9">
    <source>
        <dbReference type="ARBA" id="ARBA00022989"/>
    </source>
</evidence>
<dbReference type="InterPro" id="IPR003838">
    <property type="entry name" value="ABC3_permease_C"/>
</dbReference>
<dbReference type="SMART" id="SM00382">
    <property type="entry name" value="AAA"/>
    <property type="match status" value="1"/>
</dbReference>
<evidence type="ECO:0000313" key="16">
    <source>
        <dbReference type="EMBL" id="RCS22044.1"/>
    </source>
</evidence>
<evidence type="ECO:0000256" key="12">
    <source>
        <dbReference type="ARBA" id="ARBA00038388"/>
    </source>
</evidence>
<accession>A0A368JYS0</accession>
<dbReference type="RefSeq" id="WP_114442297.1">
    <property type="nucleotide sequence ID" value="NZ_QOZG01000010.1"/>
</dbReference>
<keyword evidence="6" id="KW-0547">Nucleotide-binding</keyword>
<keyword evidence="3" id="KW-1003">Cell membrane</keyword>
<dbReference type="InterPro" id="IPR017871">
    <property type="entry name" value="ABC_transporter-like_CS"/>
</dbReference>
<feature type="transmembrane region" description="Helical" evidence="14">
    <location>
        <begin position="528"/>
        <end position="555"/>
    </location>
</feature>
<comment type="similarity">
    <text evidence="12">Belongs to the ABC transporter superfamily. Macrolide exporter (TC 3.A.1.122) family.</text>
</comment>
<dbReference type="GO" id="GO:0005524">
    <property type="term" value="F:ATP binding"/>
    <property type="evidence" value="ECO:0007669"/>
    <property type="project" value="UniProtKB-KW"/>
</dbReference>
<dbReference type="OrthoDB" id="9770036at2"/>
<feature type="transmembrane region" description="Helical" evidence="14">
    <location>
        <begin position="279"/>
        <end position="299"/>
    </location>
</feature>
<evidence type="ECO:0000256" key="10">
    <source>
        <dbReference type="ARBA" id="ARBA00023136"/>
    </source>
</evidence>
<dbReference type="GO" id="GO:0098796">
    <property type="term" value="C:membrane protein complex"/>
    <property type="evidence" value="ECO:0007669"/>
    <property type="project" value="UniProtKB-ARBA"/>
</dbReference>
<dbReference type="CDD" id="cd03255">
    <property type="entry name" value="ABC_MJ0796_LolCDE_FtsE"/>
    <property type="match status" value="1"/>
</dbReference>
<dbReference type="InterPro" id="IPR025857">
    <property type="entry name" value="MacB_PCD"/>
</dbReference>
<keyword evidence="17" id="KW-1185">Reference proteome</keyword>
<comment type="subcellular location">
    <subcellularLocation>
        <location evidence="1">Cell inner membrane</location>
        <topology evidence="1">Multi-pass membrane protein</topology>
    </subcellularLocation>
</comment>
<keyword evidence="7" id="KW-0067">ATP-binding</keyword>
<dbReference type="EMBL" id="QOZG01000010">
    <property type="protein sequence ID" value="RCS22044.1"/>
    <property type="molecule type" value="Genomic_DNA"/>
</dbReference>
<reference evidence="16 17" key="1">
    <citation type="submission" date="2018-07" db="EMBL/GenBank/DDBJ databases">
        <title>The draft genome of Phyllobacterium salinisoli.</title>
        <authorList>
            <person name="Liu L."/>
            <person name="Li L."/>
            <person name="Zhang X."/>
            <person name="Liang L."/>
        </authorList>
    </citation>
    <scope>NUCLEOTIDE SEQUENCE [LARGE SCALE GENOMIC DNA]</scope>
    <source>
        <strain evidence="16 17">LLAN61</strain>
    </source>
</reference>
<keyword evidence="5 14" id="KW-0812">Transmembrane</keyword>
<evidence type="ECO:0000256" key="7">
    <source>
        <dbReference type="ARBA" id="ARBA00022840"/>
    </source>
</evidence>
<dbReference type="FunFam" id="3.40.50.300:FF:000032">
    <property type="entry name" value="Export ABC transporter ATP-binding protein"/>
    <property type="match status" value="1"/>
</dbReference>
<keyword evidence="10 14" id="KW-0472">Membrane</keyword>
<feature type="transmembrane region" description="Helical" evidence="14">
    <location>
        <begin position="615"/>
        <end position="638"/>
    </location>
</feature>
<dbReference type="PROSITE" id="PS50893">
    <property type="entry name" value="ABC_TRANSPORTER_2"/>
    <property type="match status" value="1"/>
</dbReference>
<dbReference type="Proteomes" id="UP000253420">
    <property type="component" value="Unassembled WGS sequence"/>
</dbReference>
<dbReference type="PANTHER" id="PTHR30572:SF14">
    <property type="entry name" value="MACROLIDE EXPORT ATP-BINDING_PERMEASE PROTEIN MACB"/>
    <property type="match status" value="1"/>
</dbReference>
<keyword evidence="8" id="KW-1278">Translocase</keyword>
<evidence type="ECO:0000256" key="13">
    <source>
        <dbReference type="ARBA" id="ARBA00041199"/>
    </source>
</evidence>
<keyword evidence="11" id="KW-0046">Antibiotic resistance</keyword>
<evidence type="ECO:0000256" key="4">
    <source>
        <dbReference type="ARBA" id="ARBA00022519"/>
    </source>
</evidence>
<dbReference type="GO" id="GO:0046677">
    <property type="term" value="P:response to antibiotic"/>
    <property type="evidence" value="ECO:0007669"/>
    <property type="project" value="UniProtKB-KW"/>
</dbReference>
<gene>
    <name evidence="16" type="primary">macB</name>
    <name evidence="16" type="ORF">DUT91_20165</name>
</gene>
<dbReference type="PROSITE" id="PS00211">
    <property type="entry name" value="ABC_TRANSPORTER_1"/>
    <property type="match status" value="1"/>
</dbReference>
<keyword evidence="4" id="KW-0997">Cell inner membrane</keyword>
<dbReference type="Gene3D" id="3.40.50.300">
    <property type="entry name" value="P-loop containing nucleotide triphosphate hydrolases"/>
    <property type="match status" value="1"/>
</dbReference>
<dbReference type="InterPro" id="IPR050250">
    <property type="entry name" value="Macrolide_Exporter_MacB"/>
</dbReference>
<evidence type="ECO:0000256" key="8">
    <source>
        <dbReference type="ARBA" id="ARBA00022967"/>
    </source>
</evidence>
<evidence type="ECO:0000256" key="6">
    <source>
        <dbReference type="ARBA" id="ARBA00022741"/>
    </source>
</evidence>
<evidence type="ECO:0000256" key="1">
    <source>
        <dbReference type="ARBA" id="ARBA00004429"/>
    </source>
</evidence>
<dbReference type="AlphaFoldDB" id="A0A368JYS0"/>
<dbReference type="Pfam" id="PF02687">
    <property type="entry name" value="FtsX"/>
    <property type="match status" value="1"/>
</dbReference>
<dbReference type="SUPFAM" id="SSF52540">
    <property type="entry name" value="P-loop containing nucleoside triphosphate hydrolases"/>
    <property type="match status" value="1"/>
</dbReference>
<dbReference type="PANTHER" id="PTHR30572">
    <property type="entry name" value="MEMBRANE COMPONENT OF TRANSPORTER-RELATED"/>
    <property type="match status" value="1"/>
</dbReference>
<dbReference type="GO" id="GO:0022857">
    <property type="term" value="F:transmembrane transporter activity"/>
    <property type="evidence" value="ECO:0007669"/>
    <property type="project" value="TreeGrafter"/>
</dbReference>
<evidence type="ECO:0000256" key="11">
    <source>
        <dbReference type="ARBA" id="ARBA00023251"/>
    </source>
</evidence>
<dbReference type="InterPro" id="IPR017911">
    <property type="entry name" value="MacB-like_ATP-bd"/>
</dbReference>
<evidence type="ECO:0000256" key="5">
    <source>
        <dbReference type="ARBA" id="ARBA00022692"/>
    </source>
</evidence>
<dbReference type="InterPro" id="IPR003593">
    <property type="entry name" value="AAA+_ATPase"/>
</dbReference>
<feature type="transmembrane region" description="Helical" evidence="14">
    <location>
        <begin position="576"/>
        <end position="603"/>
    </location>
</feature>
<protein>
    <recommendedName>
        <fullName evidence="13">Pyoverdine export ATP-binding/permease protein PvdT</fullName>
    </recommendedName>
</protein>
<dbReference type="GO" id="GO:0016887">
    <property type="term" value="F:ATP hydrolysis activity"/>
    <property type="evidence" value="ECO:0007669"/>
    <property type="project" value="InterPro"/>
</dbReference>
<organism evidence="16 17">
    <name type="scientific">Phyllobacterium salinisoli</name>
    <dbReference type="NCBI Taxonomy" id="1899321"/>
    <lineage>
        <taxon>Bacteria</taxon>
        <taxon>Pseudomonadati</taxon>
        <taxon>Pseudomonadota</taxon>
        <taxon>Alphaproteobacteria</taxon>
        <taxon>Hyphomicrobiales</taxon>
        <taxon>Phyllobacteriaceae</taxon>
        <taxon>Phyllobacterium</taxon>
    </lineage>
</organism>
<dbReference type="Pfam" id="PF00005">
    <property type="entry name" value="ABC_tran"/>
    <property type="match status" value="1"/>
</dbReference>
<dbReference type="InterPro" id="IPR027417">
    <property type="entry name" value="P-loop_NTPase"/>
</dbReference>
<name>A0A368JYS0_9HYPH</name>
<evidence type="ECO:0000256" key="3">
    <source>
        <dbReference type="ARBA" id="ARBA00022475"/>
    </source>
</evidence>
<comment type="caution">
    <text evidence="16">The sequence shown here is derived from an EMBL/GenBank/DDBJ whole genome shotgun (WGS) entry which is preliminary data.</text>
</comment>
<proteinExistence type="inferred from homology"/>
<evidence type="ECO:0000313" key="17">
    <source>
        <dbReference type="Proteomes" id="UP000253420"/>
    </source>
</evidence>
<feature type="domain" description="ABC transporter" evidence="15">
    <location>
        <begin position="7"/>
        <end position="245"/>
    </location>
</feature>
<sequence>MSEAPLIVLKGIIRRYQSGDDFTTVLHDIDLTIHRGEMVAIIGASGSGKSTLMNILGCLDRPSQGEYRISGRSTSELEADELAELRREHFGFIFQRYHLLNELDAVGNVEIPAIYAGQHRDERREKAEAILQRLGMGERMHHRPGQLSGGQQQRVSIARALINDADVILADEPTGALDSHSGEEVLDILQELNREGHTIIIVTHDRNVAARAQRIIEIRDGEIIADARNHAGGDDPSVNDGVVGSRPQRPKLFSGIRDRFNEAFAMALRSMNAHRMRTFLTMLGIIIGTASVVCVVALGQGSQKRILDQISNLGTNTLYVRPGRGYGDLNAAQITTLTVGDANELAKLPYVMTATPANSTTSTVRVDDKEVSVTVSGVGYQYFATRNSKLLEGRFFDKQGVNDMAQDAVIDENAKKSLFPHEHGSVIGKIVLLKDVPMRIVGVVKAEEQGMGGAPELKVFLPYTTVQTRMTGSRLLESIMVRVKDTVDSAEAETMVTAFLTKRHGEQDFFIFNSGTFQKTVQATTATLALLVASIAGISLFVGGIGVMNIMLVAVSERINEIGVRMAIGARQSDILQQFLIEAALVCLIGGVLGVLIAAGFGVLFAEFSTRFQLIYSPFSIVVALMCSSLIGIGFGFIPARNASKLDPVVALARD</sequence>
<dbReference type="InterPro" id="IPR003439">
    <property type="entry name" value="ABC_transporter-like_ATP-bd"/>
</dbReference>
<evidence type="ECO:0000259" key="15">
    <source>
        <dbReference type="PROSITE" id="PS50893"/>
    </source>
</evidence>
<keyword evidence="2" id="KW-0813">Transport</keyword>